<comment type="subunit">
    <text evidence="7">Component of the eukaryotic translation initiation factor 3 (eIF-3) complex.</text>
</comment>
<dbReference type="FunFam" id="2.130.10.10:FF:000127">
    <property type="entry name" value="Eukaryotic translation initiation factor 3 subunit I"/>
    <property type="match status" value="1"/>
</dbReference>
<dbReference type="GO" id="GO:0003723">
    <property type="term" value="F:RNA binding"/>
    <property type="evidence" value="ECO:0007669"/>
    <property type="project" value="TreeGrafter"/>
</dbReference>
<comment type="similarity">
    <text evidence="6">Belongs to the WD repeat STRAP family.</text>
</comment>
<keyword evidence="1 7" id="KW-0963">Cytoplasm</keyword>
<dbReference type="GO" id="GO:0016282">
    <property type="term" value="C:eukaryotic 43S preinitiation complex"/>
    <property type="evidence" value="ECO:0007669"/>
    <property type="project" value="UniProtKB-UniRule"/>
</dbReference>
<evidence type="ECO:0000256" key="6">
    <source>
        <dbReference type="ARBA" id="ARBA00038394"/>
    </source>
</evidence>
<reference evidence="10" key="1">
    <citation type="journal article" date="2010" name="Nature">
        <title>The Amphimedon queenslandica genome and the evolution of animal complexity.</title>
        <authorList>
            <person name="Srivastava M."/>
            <person name="Simakov O."/>
            <person name="Chapman J."/>
            <person name="Fahey B."/>
            <person name="Gauthier M.E."/>
            <person name="Mitros T."/>
            <person name="Richards G.S."/>
            <person name="Conaco C."/>
            <person name="Dacre M."/>
            <person name="Hellsten U."/>
            <person name="Larroux C."/>
            <person name="Putnam N.H."/>
            <person name="Stanke M."/>
            <person name="Adamska M."/>
            <person name="Darling A."/>
            <person name="Degnan S.M."/>
            <person name="Oakley T.H."/>
            <person name="Plachetzki D.C."/>
            <person name="Zhai Y."/>
            <person name="Adamski M."/>
            <person name="Calcino A."/>
            <person name="Cummins S.F."/>
            <person name="Goodstein D.M."/>
            <person name="Harris C."/>
            <person name="Jackson D.J."/>
            <person name="Leys S.P."/>
            <person name="Shu S."/>
            <person name="Woodcroft B.J."/>
            <person name="Vervoort M."/>
            <person name="Kosik K.S."/>
            <person name="Manning G."/>
            <person name="Degnan B.M."/>
            <person name="Rokhsar D.S."/>
        </authorList>
    </citation>
    <scope>NUCLEOTIDE SEQUENCE [LARGE SCALE GENOMIC DNA]</scope>
</reference>
<gene>
    <name evidence="9" type="primary">100633686</name>
</gene>
<keyword evidence="10" id="KW-1185">Reference proteome</keyword>
<dbReference type="Proteomes" id="UP000007879">
    <property type="component" value="Unassembled WGS sequence"/>
</dbReference>
<feature type="repeat" description="WD" evidence="8">
    <location>
        <begin position="201"/>
        <end position="242"/>
    </location>
</feature>
<feature type="repeat" description="WD" evidence="8">
    <location>
        <begin position="28"/>
        <end position="69"/>
    </location>
</feature>
<dbReference type="InParanoid" id="A0A1X7UIE3"/>
<evidence type="ECO:0000256" key="3">
    <source>
        <dbReference type="ARBA" id="ARBA00022574"/>
    </source>
</evidence>
<dbReference type="GO" id="GO:0071541">
    <property type="term" value="C:eukaryotic translation initiation factor 3 complex, eIF3m"/>
    <property type="evidence" value="ECO:0007669"/>
    <property type="project" value="TreeGrafter"/>
</dbReference>
<evidence type="ECO:0000256" key="2">
    <source>
        <dbReference type="ARBA" id="ARBA00022540"/>
    </source>
</evidence>
<sequence>MTPPRLSNPLSTPPIINFHVLTMRPLMLHGHERAITQIRYNYDGDLLFSVAKDHKPTVWYSDNGERLGTYNGHNGAVWCIDVNLDSTLVLTGAADDTAKLWDCEKGVAIQTWNTSSAIRSCGFSHLGNLLMFSTEDRKDVDCEIFVYDTRSNEGAVSRIKVEGERVSSGLWGPFDEFIITGHADGKVRHYDYRNNKCIKQQHMHRGTVTDLQLSQDKTMIITSSKDCNAMLYDVDELSLIKTFRTDRPVNSAAISPIKDHVVLGGGQEAMEVTTTTTKSGKFEAKFFHLIHAEEIGRVKGHFGPINSLKFHPNGKSYSSGGEDGYVRVHNFDPSYFEFEIEF</sequence>
<dbReference type="EnsemblMetazoa" id="XM_003387825.3">
    <property type="protein sequence ID" value="XP_003387873.2"/>
    <property type="gene ID" value="LOC100633686"/>
</dbReference>
<dbReference type="GO" id="GO:0001732">
    <property type="term" value="P:formation of cytoplasmic translation initiation complex"/>
    <property type="evidence" value="ECO:0007669"/>
    <property type="project" value="UniProtKB-UniRule"/>
</dbReference>
<accession>A0A1X7UIE3</accession>
<dbReference type="SUPFAM" id="SSF50978">
    <property type="entry name" value="WD40 repeat-like"/>
    <property type="match status" value="1"/>
</dbReference>
<dbReference type="EnsemblMetazoa" id="Aqu2.1.27243_001">
    <property type="protein sequence ID" value="Aqu2.1.27243_001"/>
    <property type="gene ID" value="Aqu2.1.27243"/>
</dbReference>
<keyword evidence="5 7" id="KW-0648">Protein biosynthesis</keyword>
<dbReference type="eggNOG" id="KOG0643">
    <property type="taxonomic scope" value="Eukaryota"/>
</dbReference>
<dbReference type="FunCoup" id="A0A1X7UIE3">
    <property type="interactions" value="727"/>
</dbReference>
<dbReference type="InterPro" id="IPR027525">
    <property type="entry name" value="eIF3i"/>
</dbReference>
<dbReference type="Pfam" id="PF24805">
    <property type="entry name" value="EIF3I"/>
    <property type="match status" value="1"/>
</dbReference>
<dbReference type="InterPro" id="IPR001680">
    <property type="entry name" value="WD40_rpt"/>
</dbReference>
<dbReference type="InterPro" id="IPR036322">
    <property type="entry name" value="WD40_repeat_dom_sf"/>
</dbReference>
<comment type="subcellular location">
    <subcellularLocation>
        <location evidence="7">Cytoplasm</location>
    </subcellularLocation>
</comment>
<dbReference type="Gene3D" id="2.130.10.10">
    <property type="entry name" value="YVTN repeat-like/Quinoprotein amine dehydrogenase"/>
    <property type="match status" value="1"/>
</dbReference>
<dbReference type="AlphaFoldDB" id="A0A1X7UIE3"/>
<evidence type="ECO:0000256" key="5">
    <source>
        <dbReference type="ARBA" id="ARBA00022917"/>
    </source>
</evidence>
<dbReference type="OrthoDB" id="24966at2759"/>
<dbReference type="GO" id="GO:0033290">
    <property type="term" value="C:eukaryotic 48S preinitiation complex"/>
    <property type="evidence" value="ECO:0007669"/>
    <property type="project" value="UniProtKB-UniRule"/>
</dbReference>
<proteinExistence type="inferred from homology"/>
<feature type="repeat" description="WD" evidence="8">
    <location>
        <begin position="70"/>
        <end position="111"/>
    </location>
</feature>
<evidence type="ECO:0000256" key="4">
    <source>
        <dbReference type="ARBA" id="ARBA00022737"/>
    </source>
</evidence>
<evidence type="ECO:0000256" key="1">
    <source>
        <dbReference type="ARBA" id="ARBA00022490"/>
    </source>
</evidence>
<dbReference type="CDD" id="cd00200">
    <property type="entry name" value="WD40"/>
    <property type="match status" value="1"/>
</dbReference>
<dbReference type="PANTHER" id="PTHR19877:SF1">
    <property type="entry name" value="EUKARYOTIC TRANSLATION INITIATION FACTOR 3 SUBUNIT I"/>
    <property type="match status" value="1"/>
</dbReference>
<dbReference type="PROSITE" id="PS50082">
    <property type="entry name" value="WD_REPEATS_2"/>
    <property type="match status" value="4"/>
</dbReference>
<dbReference type="PANTHER" id="PTHR19877">
    <property type="entry name" value="EUKARYOTIC TRANSLATION INITIATION FACTOR 3 SUBUNIT I"/>
    <property type="match status" value="1"/>
</dbReference>
<keyword evidence="2 7" id="KW-0396">Initiation factor</keyword>
<name>A0A1X7UIE3_AMPQE</name>
<comment type="similarity">
    <text evidence="7">Belongs to the eIF-3 subunit I family.</text>
</comment>
<dbReference type="InterPro" id="IPR015943">
    <property type="entry name" value="WD40/YVTN_repeat-like_dom_sf"/>
</dbReference>
<dbReference type="SMART" id="SM00320">
    <property type="entry name" value="WD40"/>
    <property type="match status" value="7"/>
</dbReference>
<evidence type="ECO:0000256" key="7">
    <source>
        <dbReference type="HAMAP-Rule" id="MF_03008"/>
    </source>
</evidence>
<dbReference type="OMA" id="VWFSHNG"/>
<keyword evidence="4" id="KW-0677">Repeat</keyword>
<organism evidence="9">
    <name type="scientific">Amphimedon queenslandica</name>
    <name type="common">Sponge</name>
    <dbReference type="NCBI Taxonomy" id="400682"/>
    <lineage>
        <taxon>Eukaryota</taxon>
        <taxon>Metazoa</taxon>
        <taxon>Porifera</taxon>
        <taxon>Demospongiae</taxon>
        <taxon>Heteroscleromorpha</taxon>
        <taxon>Haplosclerida</taxon>
        <taxon>Niphatidae</taxon>
        <taxon>Amphimedon</taxon>
    </lineage>
</organism>
<reference evidence="9" key="2">
    <citation type="submission" date="2017-05" db="UniProtKB">
        <authorList>
            <consortium name="EnsemblMetazoa"/>
        </authorList>
    </citation>
    <scope>IDENTIFICATION</scope>
</reference>
<keyword evidence="3 8" id="KW-0853">WD repeat</keyword>
<dbReference type="PROSITE" id="PS50294">
    <property type="entry name" value="WD_REPEATS_REGION"/>
    <property type="match status" value="3"/>
</dbReference>
<dbReference type="HAMAP" id="MF_03008">
    <property type="entry name" value="eIF3i"/>
    <property type="match status" value="1"/>
</dbReference>
<comment type="function">
    <text evidence="7">Component of the eukaryotic translation initiation factor 3 (eIF-3) complex, which is involved in protein synthesis of a specialized repertoire of mRNAs and, together with other initiation factors, stimulates binding of mRNA and methionyl-tRNAi to the 40S ribosome. The eIF-3 complex specifically targets and initiates translation of a subset of mRNAs involved in cell proliferation.</text>
</comment>
<dbReference type="GO" id="GO:0003743">
    <property type="term" value="F:translation initiation factor activity"/>
    <property type="evidence" value="ECO:0007669"/>
    <property type="project" value="UniProtKB-UniRule"/>
</dbReference>
<dbReference type="KEGG" id="aqu:100633686"/>
<evidence type="ECO:0000256" key="8">
    <source>
        <dbReference type="PROSITE-ProRule" id="PRU00221"/>
    </source>
</evidence>
<protein>
    <recommendedName>
        <fullName evidence="7">Eukaryotic translation initiation factor 3 subunit I</fullName>
        <shortName evidence="7">eIF3i</shortName>
    </recommendedName>
</protein>
<evidence type="ECO:0000313" key="9">
    <source>
        <dbReference type="EnsemblMetazoa" id="Aqu2.1.27243_001"/>
    </source>
</evidence>
<evidence type="ECO:0000313" key="10">
    <source>
        <dbReference type="Proteomes" id="UP000007879"/>
    </source>
</evidence>
<feature type="repeat" description="WD" evidence="8">
    <location>
        <begin position="298"/>
        <end position="328"/>
    </location>
</feature>
<dbReference type="STRING" id="400682.A0A1X7UIE3"/>